<evidence type="ECO:0000313" key="5">
    <source>
        <dbReference type="EMBL" id="SDG87958.1"/>
    </source>
</evidence>
<evidence type="ECO:0000259" key="4">
    <source>
        <dbReference type="PROSITE" id="PS50949"/>
    </source>
</evidence>
<dbReference type="InterPro" id="IPR000524">
    <property type="entry name" value="Tscrpt_reg_HTH_GntR"/>
</dbReference>
<evidence type="ECO:0000256" key="2">
    <source>
        <dbReference type="ARBA" id="ARBA00023125"/>
    </source>
</evidence>
<dbReference type="InterPro" id="IPR008920">
    <property type="entry name" value="TF_FadR/GntR_C"/>
</dbReference>
<keyword evidence="6" id="KW-1185">Reference proteome</keyword>
<sequence length="223" mass="24683">MTISGHGSAAKSIVDELRNEIISGHLQSGERLGEMALAERFSVSRGPIREALRSLADAGLVSFAPNVGARVRRMTIEDARALYEVRAALESEAARLAASRASKDDARQLIDLLVNQEPVVRAHPHGAYLQGGGDTDFHAVISRLSDNRLITRLLFEELYPQLLLLRQQHQNVRGRGVEALHEHERIAEAISQGEPELAGMLMRRHIRESWTSLERQMASEGEG</sequence>
<dbReference type="Gene3D" id="1.20.120.530">
    <property type="entry name" value="GntR ligand-binding domain-like"/>
    <property type="match status" value="1"/>
</dbReference>
<dbReference type="SMART" id="SM00895">
    <property type="entry name" value="FCD"/>
    <property type="match status" value="1"/>
</dbReference>
<dbReference type="RefSeq" id="WP_244505087.1">
    <property type="nucleotide sequence ID" value="NZ_FNCS01000011.1"/>
</dbReference>
<dbReference type="STRING" id="440168.SAMN04487974_11112"/>
<dbReference type="PANTHER" id="PTHR43537">
    <property type="entry name" value="TRANSCRIPTIONAL REGULATOR, GNTR FAMILY"/>
    <property type="match status" value="1"/>
</dbReference>
<evidence type="ECO:0000256" key="3">
    <source>
        <dbReference type="ARBA" id="ARBA00023163"/>
    </source>
</evidence>
<dbReference type="InterPro" id="IPR011711">
    <property type="entry name" value="GntR_C"/>
</dbReference>
<dbReference type="InterPro" id="IPR036388">
    <property type="entry name" value="WH-like_DNA-bd_sf"/>
</dbReference>
<dbReference type="GO" id="GO:0003700">
    <property type="term" value="F:DNA-binding transcription factor activity"/>
    <property type="evidence" value="ECO:0007669"/>
    <property type="project" value="InterPro"/>
</dbReference>
<dbReference type="CDD" id="cd07377">
    <property type="entry name" value="WHTH_GntR"/>
    <property type="match status" value="1"/>
</dbReference>
<protein>
    <submittedName>
        <fullName evidence="5">DNA-binding transcriptional regulator, GntR family</fullName>
    </submittedName>
</protein>
<dbReference type="AlphaFoldDB" id="A0A1G7XUS6"/>
<dbReference type="EMBL" id="FNCS01000011">
    <property type="protein sequence ID" value="SDG87958.1"/>
    <property type="molecule type" value="Genomic_DNA"/>
</dbReference>
<evidence type="ECO:0000256" key="1">
    <source>
        <dbReference type="ARBA" id="ARBA00023015"/>
    </source>
</evidence>
<dbReference type="SMART" id="SM00345">
    <property type="entry name" value="HTH_GNTR"/>
    <property type="match status" value="1"/>
</dbReference>
<dbReference type="SUPFAM" id="SSF48008">
    <property type="entry name" value="GntR ligand-binding domain-like"/>
    <property type="match status" value="1"/>
</dbReference>
<dbReference type="Gene3D" id="1.10.10.10">
    <property type="entry name" value="Winged helix-like DNA-binding domain superfamily/Winged helix DNA-binding domain"/>
    <property type="match status" value="1"/>
</dbReference>
<dbReference type="Proteomes" id="UP000199495">
    <property type="component" value="Unassembled WGS sequence"/>
</dbReference>
<reference evidence="5 6" key="1">
    <citation type="submission" date="2016-10" db="EMBL/GenBank/DDBJ databases">
        <authorList>
            <person name="de Groot N.N."/>
        </authorList>
    </citation>
    <scope>NUCLEOTIDE SEQUENCE [LARGE SCALE GENOMIC DNA]</scope>
    <source>
        <strain evidence="5 6">CGMCC 1.10267</strain>
    </source>
</reference>
<gene>
    <name evidence="5" type="ORF">SAMN04487974_11112</name>
</gene>
<evidence type="ECO:0000313" key="6">
    <source>
        <dbReference type="Proteomes" id="UP000199495"/>
    </source>
</evidence>
<keyword evidence="1" id="KW-0805">Transcription regulation</keyword>
<keyword evidence="3" id="KW-0804">Transcription</keyword>
<feature type="domain" description="HTH gntR-type" evidence="4">
    <location>
        <begin position="7"/>
        <end position="74"/>
    </location>
</feature>
<dbReference type="InterPro" id="IPR036390">
    <property type="entry name" value="WH_DNA-bd_sf"/>
</dbReference>
<dbReference type="SUPFAM" id="SSF46785">
    <property type="entry name" value="Winged helix' DNA-binding domain"/>
    <property type="match status" value="1"/>
</dbReference>
<dbReference type="Pfam" id="PF07729">
    <property type="entry name" value="FCD"/>
    <property type="match status" value="1"/>
</dbReference>
<dbReference type="Pfam" id="PF00392">
    <property type="entry name" value="GntR"/>
    <property type="match status" value="1"/>
</dbReference>
<dbReference type="PRINTS" id="PR00035">
    <property type="entry name" value="HTHGNTR"/>
</dbReference>
<keyword evidence="2 5" id="KW-0238">DNA-binding</keyword>
<dbReference type="PANTHER" id="PTHR43537:SF49">
    <property type="entry name" value="TRANSCRIPTIONAL REGULATORY PROTEIN"/>
    <property type="match status" value="1"/>
</dbReference>
<name>A0A1G7XUS6_9HYPH</name>
<dbReference type="GO" id="GO:0003677">
    <property type="term" value="F:DNA binding"/>
    <property type="evidence" value="ECO:0007669"/>
    <property type="project" value="UniProtKB-KW"/>
</dbReference>
<organism evidence="5 6">
    <name type="scientific">Pelagibacterium luteolum</name>
    <dbReference type="NCBI Taxonomy" id="440168"/>
    <lineage>
        <taxon>Bacteria</taxon>
        <taxon>Pseudomonadati</taxon>
        <taxon>Pseudomonadota</taxon>
        <taxon>Alphaproteobacteria</taxon>
        <taxon>Hyphomicrobiales</taxon>
        <taxon>Devosiaceae</taxon>
        <taxon>Pelagibacterium</taxon>
    </lineage>
</organism>
<proteinExistence type="predicted"/>
<dbReference type="PROSITE" id="PS50949">
    <property type="entry name" value="HTH_GNTR"/>
    <property type="match status" value="1"/>
</dbReference>
<accession>A0A1G7XUS6</accession>